<dbReference type="OMA" id="SRNWVIK"/>
<reference evidence="3" key="4">
    <citation type="submission" date="2025-08" db="UniProtKB">
        <authorList>
            <consortium name="Ensembl"/>
        </authorList>
    </citation>
    <scope>IDENTIFICATION</scope>
</reference>
<dbReference type="InParanoid" id="A0A4W3IQA6"/>
<proteinExistence type="predicted"/>
<evidence type="ECO:0000313" key="4">
    <source>
        <dbReference type="Proteomes" id="UP000314986"/>
    </source>
</evidence>
<reference evidence="4" key="1">
    <citation type="journal article" date="2006" name="Science">
        <title>Ancient noncoding elements conserved in the human genome.</title>
        <authorList>
            <person name="Venkatesh B."/>
            <person name="Kirkness E.F."/>
            <person name="Loh Y.H."/>
            <person name="Halpern A.L."/>
            <person name="Lee A.P."/>
            <person name="Johnson J."/>
            <person name="Dandona N."/>
            <person name="Viswanathan L.D."/>
            <person name="Tay A."/>
            <person name="Venter J.C."/>
            <person name="Strausberg R.L."/>
            <person name="Brenner S."/>
        </authorList>
    </citation>
    <scope>NUCLEOTIDE SEQUENCE [LARGE SCALE GENOMIC DNA]</scope>
</reference>
<dbReference type="GeneTree" id="ENSGT00940000158899"/>
<dbReference type="Ensembl" id="ENSCMIT00000030147.1">
    <property type="protein sequence ID" value="ENSCMIP00000029681.1"/>
    <property type="gene ID" value="ENSCMIG00000012816.1"/>
</dbReference>
<dbReference type="STRING" id="7868.ENSCMIP00000029681"/>
<sequence>VLIFALINFTFPTVTLAVGKFNISVSLLAVVVSFCGLSLLVVSLFVFWKLCWPCWRSKGLTSNPNNVPQNTSSDATEAVETPEKKEIQLNGRSSVSLLETSMKISQTSPDIPAEVHIALKDHLLKHTRVQRQTTEPTSSSRNWVIKFVTSVSSFGTLNPRNPSTLLGPSPLF</sequence>
<name>A0A4W3IQA6_CALMI</name>
<dbReference type="Proteomes" id="UP000314986">
    <property type="component" value="Unassembled WGS sequence"/>
</dbReference>
<evidence type="ECO:0000256" key="2">
    <source>
        <dbReference type="SAM" id="Phobius"/>
    </source>
</evidence>
<keyword evidence="2" id="KW-0812">Transmembrane</keyword>
<dbReference type="AlphaFoldDB" id="A0A4W3IQA6"/>
<feature type="region of interest" description="Disordered" evidence="1">
    <location>
        <begin position="63"/>
        <end position="84"/>
    </location>
</feature>
<protein>
    <submittedName>
        <fullName evidence="3">Uncharacterized protein</fullName>
    </submittedName>
</protein>
<keyword evidence="2" id="KW-1133">Transmembrane helix</keyword>
<reference evidence="4" key="2">
    <citation type="journal article" date="2007" name="PLoS Biol.">
        <title>Survey sequencing and comparative analysis of the elephant shark (Callorhinchus milii) genome.</title>
        <authorList>
            <person name="Venkatesh B."/>
            <person name="Kirkness E.F."/>
            <person name="Loh Y.H."/>
            <person name="Halpern A.L."/>
            <person name="Lee A.P."/>
            <person name="Johnson J."/>
            <person name="Dandona N."/>
            <person name="Viswanathan L.D."/>
            <person name="Tay A."/>
            <person name="Venter J.C."/>
            <person name="Strausberg R.L."/>
            <person name="Brenner S."/>
        </authorList>
    </citation>
    <scope>NUCLEOTIDE SEQUENCE [LARGE SCALE GENOMIC DNA]</scope>
</reference>
<organism evidence="3 4">
    <name type="scientific">Callorhinchus milii</name>
    <name type="common">Ghost shark</name>
    <dbReference type="NCBI Taxonomy" id="7868"/>
    <lineage>
        <taxon>Eukaryota</taxon>
        <taxon>Metazoa</taxon>
        <taxon>Chordata</taxon>
        <taxon>Craniata</taxon>
        <taxon>Vertebrata</taxon>
        <taxon>Chondrichthyes</taxon>
        <taxon>Holocephali</taxon>
        <taxon>Chimaeriformes</taxon>
        <taxon>Callorhinchidae</taxon>
        <taxon>Callorhinchus</taxon>
    </lineage>
</organism>
<evidence type="ECO:0000313" key="3">
    <source>
        <dbReference type="Ensembl" id="ENSCMIP00000029681.1"/>
    </source>
</evidence>
<feature type="compositionally biased region" description="Polar residues" evidence="1">
    <location>
        <begin position="63"/>
        <end position="75"/>
    </location>
</feature>
<feature type="transmembrane region" description="Helical" evidence="2">
    <location>
        <begin position="27"/>
        <end position="48"/>
    </location>
</feature>
<reference evidence="3" key="5">
    <citation type="submission" date="2025-09" db="UniProtKB">
        <authorList>
            <consortium name="Ensembl"/>
        </authorList>
    </citation>
    <scope>IDENTIFICATION</scope>
</reference>
<keyword evidence="4" id="KW-1185">Reference proteome</keyword>
<reference evidence="4" key="3">
    <citation type="journal article" date="2014" name="Nature">
        <title>Elephant shark genome provides unique insights into gnathostome evolution.</title>
        <authorList>
            <consortium name="International Elephant Shark Genome Sequencing Consortium"/>
            <person name="Venkatesh B."/>
            <person name="Lee A.P."/>
            <person name="Ravi V."/>
            <person name="Maurya A.K."/>
            <person name="Lian M.M."/>
            <person name="Swann J.B."/>
            <person name="Ohta Y."/>
            <person name="Flajnik M.F."/>
            <person name="Sutoh Y."/>
            <person name="Kasahara M."/>
            <person name="Hoon S."/>
            <person name="Gangu V."/>
            <person name="Roy S.W."/>
            <person name="Irimia M."/>
            <person name="Korzh V."/>
            <person name="Kondrychyn I."/>
            <person name="Lim Z.W."/>
            <person name="Tay B.H."/>
            <person name="Tohari S."/>
            <person name="Kong K.W."/>
            <person name="Ho S."/>
            <person name="Lorente-Galdos B."/>
            <person name="Quilez J."/>
            <person name="Marques-Bonet T."/>
            <person name="Raney B.J."/>
            <person name="Ingham P.W."/>
            <person name="Tay A."/>
            <person name="Hillier L.W."/>
            <person name="Minx P."/>
            <person name="Boehm T."/>
            <person name="Wilson R.K."/>
            <person name="Brenner S."/>
            <person name="Warren W.C."/>
        </authorList>
    </citation>
    <scope>NUCLEOTIDE SEQUENCE [LARGE SCALE GENOMIC DNA]</scope>
</reference>
<keyword evidence="2" id="KW-0472">Membrane</keyword>
<evidence type="ECO:0000256" key="1">
    <source>
        <dbReference type="SAM" id="MobiDB-lite"/>
    </source>
</evidence>
<accession>A0A4W3IQA6</accession>